<sequence>MTDLPRRAITRGARLAALPLGYAGRTALGVGKRVGGASAEAVALEVQQRTAEQVFKTLGELKGGAMKFGQAMSIAEVALPEELLGPYRATLTKLQDAAPPMPADTVHRQLVEALGDDWRDRFESFDDMPTAAASIGQVHKAVWRDGREVAVKIQYPGAGKALMSDLNQVARMARMFASMSPGMDIKPLIAELKDRAAEELDYLHESQSQRQFAAAYEDDEDFVVPHVLAAAPTVVVSEWLDGYSLAKVISDGTQEERDHYGTLYLRFLMSGPTRAGLLHADPHPGNYRVLGDGRLGVLDFGAVSKMPDGPPEAMGSLLRLAMLGDSEATVAGLRAEGFLKPDITVDTEQFLNALLPFAEPAQHEEFHFSRDWMRGHFNRLNDPRNPDFSIGFKINLPPTYMLMHRTWLGGIGVLSQMDATVPMRGELERWLPSFAS</sequence>
<reference evidence="7" key="1">
    <citation type="journal article" date="2019" name="Int. J. Syst. Evol. Microbiol.">
        <title>The Global Catalogue of Microorganisms (GCM) 10K type strain sequencing project: providing services to taxonomists for standard genome sequencing and annotation.</title>
        <authorList>
            <consortium name="The Broad Institute Genomics Platform"/>
            <consortium name="The Broad Institute Genome Sequencing Center for Infectious Disease"/>
            <person name="Wu L."/>
            <person name="Ma J."/>
        </authorList>
    </citation>
    <scope>NUCLEOTIDE SEQUENCE [LARGE SCALE GENOMIC DNA]</scope>
    <source>
        <strain evidence="7">CGMCC 4.7317</strain>
    </source>
</reference>
<keyword evidence="3" id="KW-0547">Nucleotide-binding</keyword>
<accession>A0ABW1SZS9</accession>
<dbReference type="GO" id="GO:0016301">
    <property type="term" value="F:kinase activity"/>
    <property type="evidence" value="ECO:0007669"/>
    <property type="project" value="UniProtKB-KW"/>
</dbReference>
<dbReference type="InterPro" id="IPR004147">
    <property type="entry name" value="ABC1_dom"/>
</dbReference>
<keyword evidence="2" id="KW-0808">Transferase</keyword>
<dbReference type="InterPro" id="IPR051409">
    <property type="entry name" value="Atypical_kinase_ADCK"/>
</dbReference>
<name>A0ABW1SZS9_9ACTN</name>
<comment type="caution">
    <text evidence="6">The sequence shown here is derived from an EMBL/GenBank/DDBJ whole genome shotgun (WGS) entry which is preliminary data.</text>
</comment>
<evidence type="ECO:0000256" key="4">
    <source>
        <dbReference type="ARBA" id="ARBA00022840"/>
    </source>
</evidence>
<dbReference type="SUPFAM" id="SSF56112">
    <property type="entry name" value="Protein kinase-like (PK-like)"/>
    <property type="match status" value="1"/>
</dbReference>
<dbReference type="PANTHER" id="PTHR43851:SF3">
    <property type="entry name" value="COENZYME Q8"/>
    <property type="match status" value="1"/>
</dbReference>
<protein>
    <submittedName>
        <fullName evidence="6">ABC1 kinase family protein</fullName>
    </submittedName>
</protein>
<dbReference type="RefSeq" id="WP_386764925.1">
    <property type="nucleotide sequence ID" value="NZ_JBHSTI010000008.1"/>
</dbReference>
<organism evidence="6 7">
    <name type="scientific">Longivirga aurantiaca</name>
    <dbReference type="NCBI Taxonomy" id="1837743"/>
    <lineage>
        <taxon>Bacteria</taxon>
        <taxon>Bacillati</taxon>
        <taxon>Actinomycetota</taxon>
        <taxon>Actinomycetes</taxon>
        <taxon>Sporichthyales</taxon>
        <taxon>Sporichthyaceae</taxon>
        <taxon>Longivirga</taxon>
    </lineage>
</organism>
<evidence type="ECO:0000313" key="7">
    <source>
        <dbReference type="Proteomes" id="UP001596138"/>
    </source>
</evidence>
<dbReference type="CDD" id="cd13970">
    <property type="entry name" value="ABC1_ADCK3"/>
    <property type="match status" value="1"/>
</dbReference>
<evidence type="ECO:0000313" key="6">
    <source>
        <dbReference type="EMBL" id="MFC6237537.1"/>
    </source>
</evidence>
<feature type="domain" description="ABC1 atypical kinase-like" evidence="5">
    <location>
        <begin position="93"/>
        <end position="327"/>
    </location>
</feature>
<gene>
    <name evidence="6" type="ORF">ACFQGU_06580</name>
</gene>
<evidence type="ECO:0000256" key="2">
    <source>
        <dbReference type="ARBA" id="ARBA00022679"/>
    </source>
</evidence>
<dbReference type="EMBL" id="JBHSTI010000008">
    <property type="protein sequence ID" value="MFC6237537.1"/>
    <property type="molecule type" value="Genomic_DNA"/>
</dbReference>
<comment type="similarity">
    <text evidence="1">Belongs to the protein kinase superfamily. ADCK protein kinase family.</text>
</comment>
<keyword evidence="4" id="KW-0067">ATP-binding</keyword>
<dbReference type="PANTHER" id="PTHR43851">
    <property type="match status" value="1"/>
</dbReference>
<dbReference type="InterPro" id="IPR034646">
    <property type="entry name" value="ADCK3_dom"/>
</dbReference>
<dbReference type="Proteomes" id="UP001596138">
    <property type="component" value="Unassembled WGS sequence"/>
</dbReference>
<dbReference type="InterPro" id="IPR011009">
    <property type="entry name" value="Kinase-like_dom_sf"/>
</dbReference>
<evidence type="ECO:0000256" key="3">
    <source>
        <dbReference type="ARBA" id="ARBA00022741"/>
    </source>
</evidence>
<proteinExistence type="inferred from homology"/>
<dbReference type="Pfam" id="PF03109">
    <property type="entry name" value="ABC1"/>
    <property type="match status" value="1"/>
</dbReference>
<evidence type="ECO:0000259" key="5">
    <source>
        <dbReference type="Pfam" id="PF03109"/>
    </source>
</evidence>
<keyword evidence="6" id="KW-0418">Kinase</keyword>
<evidence type="ECO:0000256" key="1">
    <source>
        <dbReference type="ARBA" id="ARBA00009670"/>
    </source>
</evidence>
<keyword evidence="7" id="KW-1185">Reference proteome</keyword>